<evidence type="ECO:0000313" key="10">
    <source>
        <dbReference type="EMBL" id="CAK69120.1"/>
    </source>
</evidence>
<keyword evidence="11" id="KW-1185">Reference proteome</keyword>
<keyword evidence="3" id="KW-0805">Transcription regulation</keyword>
<dbReference type="OrthoDB" id="425490at2759"/>
<protein>
    <recommendedName>
        <fullName evidence="9">BZIP domain-containing protein</fullName>
    </recommendedName>
</protein>
<evidence type="ECO:0000256" key="4">
    <source>
        <dbReference type="ARBA" id="ARBA00023125"/>
    </source>
</evidence>
<dbReference type="GO" id="GO:0003677">
    <property type="term" value="F:DNA binding"/>
    <property type="evidence" value="ECO:0007669"/>
    <property type="project" value="UniProtKB-KW"/>
</dbReference>
<comment type="similarity">
    <text evidence="2">Belongs to the bZIP family.</text>
</comment>
<feature type="coiled-coil region" evidence="7">
    <location>
        <begin position="225"/>
        <end position="252"/>
    </location>
</feature>
<feature type="region of interest" description="Disordered" evidence="8">
    <location>
        <begin position="182"/>
        <end position="215"/>
    </location>
</feature>
<organism evidence="10 11">
    <name type="scientific">Paramecium tetraurelia</name>
    <dbReference type="NCBI Taxonomy" id="5888"/>
    <lineage>
        <taxon>Eukaryota</taxon>
        <taxon>Sar</taxon>
        <taxon>Alveolata</taxon>
        <taxon>Ciliophora</taxon>
        <taxon>Intramacronucleata</taxon>
        <taxon>Oligohymenophorea</taxon>
        <taxon>Peniculida</taxon>
        <taxon>Parameciidae</taxon>
        <taxon>Paramecium</taxon>
    </lineage>
</organism>
<feature type="domain" description="BZIP" evidence="9">
    <location>
        <begin position="206"/>
        <end position="263"/>
    </location>
</feature>
<evidence type="ECO:0000313" key="11">
    <source>
        <dbReference type="Proteomes" id="UP000000600"/>
    </source>
</evidence>
<evidence type="ECO:0000256" key="5">
    <source>
        <dbReference type="ARBA" id="ARBA00023163"/>
    </source>
</evidence>
<gene>
    <name evidence="10" type="ORF">GSPATT00037556001</name>
</gene>
<dbReference type="SUPFAM" id="SSF57959">
    <property type="entry name" value="Leucine zipper domain"/>
    <property type="match status" value="1"/>
</dbReference>
<dbReference type="InterPro" id="IPR004827">
    <property type="entry name" value="bZIP"/>
</dbReference>
<dbReference type="SMART" id="SM00338">
    <property type="entry name" value="BRLZ"/>
    <property type="match status" value="1"/>
</dbReference>
<evidence type="ECO:0000256" key="8">
    <source>
        <dbReference type="SAM" id="MobiDB-lite"/>
    </source>
</evidence>
<dbReference type="CDD" id="cd14811">
    <property type="entry name" value="bZIP_u2"/>
    <property type="match status" value="1"/>
</dbReference>
<dbReference type="PROSITE" id="PS50217">
    <property type="entry name" value="BZIP"/>
    <property type="match status" value="1"/>
</dbReference>
<evidence type="ECO:0000256" key="2">
    <source>
        <dbReference type="ARBA" id="ARBA00007163"/>
    </source>
</evidence>
<dbReference type="EMBL" id="CT868064">
    <property type="protein sequence ID" value="CAK69120.1"/>
    <property type="molecule type" value="Genomic_DNA"/>
</dbReference>
<dbReference type="PANTHER" id="PTHR47416:SF8">
    <property type="entry name" value="BASIC-LEUCINE ZIPPER TRANSCRIPTION FACTOR E-RELATED"/>
    <property type="match status" value="1"/>
</dbReference>
<dbReference type="RefSeq" id="XP_001436517.1">
    <property type="nucleotide sequence ID" value="XM_001436480.1"/>
</dbReference>
<accession>A0CEA3</accession>
<reference evidence="10 11" key="1">
    <citation type="journal article" date="2006" name="Nature">
        <title>Global trends of whole-genome duplications revealed by the ciliate Paramecium tetraurelia.</title>
        <authorList>
            <consortium name="Genoscope"/>
            <person name="Aury J.-M."/>
            <person name="Jaillon O."/>
            <person name="Duret L."/>
            <person name="Noel B."/>
            <person name="Jubin C."/>
            <person name="Porcel B.M."/>
            <person name="Segurens B."/>
            <person name="Daubin V."/>
            <person name="Anthouard V."/>
            <person name="Aiach N."/>
            <person name="Arnaiz O."/>
            <person name="Billaut A."/>
            <person name="Beisson J."/>
            <person name="Blanc I."/>
            <person name="Bouhouche K."/>
            <person name="Camara F."/>
            <person name="Duharcourt S."/>
            <person name="Guigo R."/>
            <person name="Gogendeau D."/>
            <person name="Katinka M."/>
            <person name="Keller A.-M."/>
            <person name="Kissmehl R."/>
            <person name="Klotz C."/>
            <person name="Koll F."/>
            <person name="Le Moue A."/>
            <person name="Lepere C."/>
            <person name="Malinsky S."/>
            <person name="Nowacki M."/>
            <person name="Nowak J.K."/>
            <person name="Plattner H."/>
            <person name="Poulain J."/>
            <person name="Ruiz F."/>
            <person name="Serrano V."/>
            <person name="Zagulski M."/>
            <person name="Dessen P."/>
            <person name="Betermier M."/>
            <person name="Weissenbach J."/>
            <person name="Scarpelli C."/>
            <person name="Schachter V."/>
            <person name="Sperling L."/>
            <person name="Meyer E."/>
            <person name="Cohen J."/>
            <person name="Wincker P."/>
        </authorList>
    </citation>
    <scope>NUCLEOTIDE SEQUENCE [LARGE SCALE GENOMIC DNA]</scope>
    <source>
        <strain evidence="10 11">Stock d4-2</strain>
    </source>
</reference>
<sequence>MCDPIISEQYYFNDSYDVNANQIDFSGVSDPFLKNSQQQQQQFPKIQIFEDADNETNNFGANEIQIEEIKMDRLKIINDSSVEAQPRSGSEGDYSRDASQNQSSRRGSKKCTKEEQKNLKDSLQSQILLNLRYTKSTYTNKIQNLVKKENKDQLIVTTKARQSRSQQKLVRKNEQQLLMNLEHTDQSSSENPDSLNDRTMDPSRLKQVRNRESARNSRARKKIYFELLETRVQELQDENDKLRGQCTILSKSIENYNKQQDKFSQFLEQQQQLFGRLEDCINQGKDVTEIEILLDALKYRTSSNKQERIDAAKSYLYSILNVCLPLQTKYLFSILDDKDFFSQNSRYVLIYGRNYTDYLRDVFKKVDTRSDDFGNNEKIKQKLGAAKQNMYDSFKKIRKEIKLIQSEAGKVDLLWEQLKEKLQPQVLAQCLLALHKNEFRAEFQALTIFKRPKDSTEQVGMLIEQQSLQRKQVKKCN</sequence>
<proteinExistence type="inferred from homology"/>
<dbReference type="Pfam" id="PF07716">
    <property type="entry name" value="bZIP_2"/>
    <property type="match status" value="1"/>
</dbReference>
<name>A0CEA3_PARTE</name>
<dbReference type="KEGG" id="ptm:GSPATT00037556001"/>
<evidence type="ECO:0000256" key="7">
    <source>
        <dbReference type="SAM" id="Coils"/>
    </source>
</evidence>
<dbReference type="HOGENOM" id="CLU_040488_0_0_1"/>
<dbReference type="GO" id="GO:0003700">
    <property type="term" value="F:DNA-binding transcription factor activity"/>
    <property type="evidence" value="ECO:0007669"/>
    <property type="project" value="InterPro"/>
</dbReference>
<evidence type="ECO:0000256" key="1">
    <source>
        <dbReference type="ARBA" id="ARBA00004123"/>
    </source>
</evidence>
<dbReference type="GeneID" id="5022302"/>
<evidence type="ECO:0000256" key="6">
    <source>
        <dbReference type="ARBA" id="ARBA00023242"/>
    </source>
</evidence>
<dbReference type="GO" id="GO:0005634">
    <property type="term" value="C:nucleus"/>
    <property type="evidence" value="ECO:0007669"/>
    <property type="project" value="UniProtKB-SubCell"/>
</dbReference>
<keyword evidence="5" id="KW-0804">Transcription</keyword>
<dbReference type="PANTHER" id="PTHR47416">
    <property type="entry name" value="BASIC-LEUCINE ZIPPER TRANSCRIPTION FACTOR F-RELATED"/>
    <property type="match status" value="1"/>
</dbReference>
<comment type="subcellular location">
    <subcellularLocation>
        <location evidence="1">Nucleus</location>
    </subcellularLocation>
</comment>
<keyword evidence="4" id="KW-0238">DNA-binding</keyword>
<dbReference type="PROSITE" id="PS00036">
    <property type="entry name" value="BZIP_BASIC"/>
    <property type="match status" value="1"/>
</dbReference>
<dbReference type="Proteomes" id="UP000000600">
    <property type="component" value="Unassembled WGS sequence"/>
</dbReference>
<dbReference type="Gene3D" id="1.20.5.170">
    <property type="match status" value="1"/>
</dbReference>
<feature type="region of interest" description="Disordered" evidence="8">
    <location>
        <begin position="81"/>
        <end position="119"/>
    </location>
</feature>
<evidence type="ECO:0000256" key="3">
    <source>
        <dbReference type="ARBA" id="ARBA00023015"/>
    </source>
</evidence>
<evidence type="ECO:0000259" key="9">
    <source>
        <dbReference type="PROSITE" id="PS50217"/>
    </source>
</evidence>
<dbReference type="InterPro" id="IPR046347">
    <property type="entry name" value="bZIP_sf"/>
</dbReference>
<keyword evidence="7" id="KW-0175">Coiled coil</keyword>
<dbReference type="AlphaFoldDB" id="A0CEA3"/>
<feature type="compositionally biased region" description="Basic and acidic residues" evidence="8">
    <location>
        <begin position="195"/>
        <end position="215"/>
    </location>
</feature>
<keyword evidence="6" id="KW-0539">Nucleus</keyword>
<dbReference type="InParanoid" id="A0CEA3"/>
<dbReference type="OMA" id="MYDSFKK"/>